<proteinExistence type="predicted"/>
<evidence type="ECO:0000313" key="3">
    <source>
        <dbReference type="EMBL" id="KAG2373962.1"/>
    </source>
</evidence>
<organism evidence="3 4">
    <name type="scientific">Naegleria lovaniensis</name>
    <name type="common">Amoeba</name>
    <dbReference type="NCBI Taxonomy" id="51637"/>
    <lineage>
        <taxon>Eukaryota</taxon>
        <taxon>Discoba</taxon>
        <taxon>Heterolobosea</taxon>
        <taxon>Tetramitia</taxon>
        <taxon>Eutetramitia</taxon>
        <taxon>Vahlkampfiidae</taxon>
        <taxon>Naegleria</taxon>
    </lineage>
</organism>
<dbReference type="CDD" id="cd19757">
    <property type="entry name" value="Bbox1"/>
    <property type="match status" value="1"/>
</dbReference>
<sequence length="459" mass="50514">MSFFRPVLTTLTEASSHLLSPLVGTPNNDATNGTPNAMHSEFVPMTEMVSSTEQQMQDSDRTKTLANIGQPCDVCLIENTQIVFSSHCCQNCQLALCEHHLNKHRNDSKTKNHVIVNGPLLHEKNLDYEIEIVSTRQIHERSPMNHNNVNKSQQEDAFEHHQLIFSSDSNNLDINNLTDEEEDLLALNQQDFIYWTNLLKKYPHFCNLIHTPLIVRKLYHNGTLTGSLLIDNKTSHTINVILSQVGPLHQLIIPPGRLGIFEGIGRVHFTIEVGPFDISRDKIISNWDKALPIVGSVCAGVAAGVGLAAGALAGVGLIGIGAAAAFGGVSTGVTIATAPIVAGVAKTTTEKKQQQQESSLPHNDENYTNNQFSQSPSFSDDVSSSTSSSSSSSTSSKDPESSKFKHWMKKIVPGMNWTYPNCFKRGIFADGHSLIVIKQDQEESTHDHAIFEIEERRIT</sequence>
<keyword evidence="2" id="KW-1133">Transmembrane helix</keyword>
<keyword evidence="2" id="KW-0812">Transmembrane</keyword>
<dbReference type="RefSeq" id="XP_044543136.1">
    <property type="nucleotide sequence ID" value="XM_044687303.1"/>
</dbReference>
<dbReference type="Gene3D" id="4.10.830.40">
    <property type="match status" value="1"/>
</dbReference>
<feature type="transmembrane region" description="Helical" evidence="2">
    <location>
        <begin position="318"/>
        <end position="345"/>
    </location>
</feature>
<dbReference type="AlphaFoldDB" id="A0AA88GE72"/>
<feature type="transmembrane region" description="Helical" evidence="2">
    <location>
        <begin position="290"/>
        <end position="312"/>
    </location>
</feature>
<feature type="compositionally biased region" description="Low complexity" evidence="1">
    <location>
        <begin position="371"/>
        <end position="396"/>
    </location>
</feature>
<dbReference type="EMBL" id="PYSW02000049">
    <property type="protein sequence ID" value="KAG2373962.1"/>
    <property type="molecule type" value="Genomic_DNA"/>
</dbReference>
<feature type="region of interest" description="Disordered" evidence="1">
    <location>
        <begin position="349"/>
        <end position="404"/>
    </location>
</feature>
<evidence type="ECO:0000256" key="1">
    <source>
        <dbReference type="SAM" id="MobiDB-lite"/>
    </source>
</evidence>
<comment type="caution">
    <text evidence="3">The sequence shown here is derived from an EMBL/GenBank/DDBJ whole genome shotgun (WGS) entry which is preliminary data.</text>
</comment>
<evidence type="ECO:0000313" key="4">
    <source>
        <dbReference type="Proteomes" id="UP000816034"/>
    </source>
</evidence>
<name>A0AA88GE72_NAELO</name>
<gene>
    <name evidence="3" type="ORF">C9374_011627</name>
</gene>
<dbReference type="Proteomes" id="UP000816034">
    <property type="component" value="Unassembled WGS sequence"/>
</dbReference>
<accession>A0AA88GE72</accession>
<evidence type="ECO:0000256" key="2">
    <source>
        <dbReference type="SAM" id="Phobius"/>
    </source>
</evidence>
<reference evidence="3 4" key="1">
    <citation type="journal article" date="2018" name="BMC Genomics">
        <title>The genome of Naegleria lovaniensis, the basis for a comparative approach to unravel pathogenicity factors of the human pathogenic amoeba N. fowleri.</title>
        <authorList>
            <person name="Liechti N."/>
            <person name="Schurch N."/>
            <person name="Bruggmann R."/>
            <person name="Wittwer M."/>
        </authorList>
    </citation>
    <scope>NUCLEOTIDE SEQUENCE [LARGE SCALE GENOMIC DNA]</scope>
    <source>
        <strain evidence="3 4">ATCC 30569</strain>
    </source>
</reference>
<keyword evidence="4" id="KW-1185">Reference proteome</keyword>
<protein>
    <submittedName>
        <fullName evidence="3">Uncharacterized protein</fullName>
    </submittedName>
</protein>
<feature type="compositionally biased region" description="Polar residues" evidence="1">
    <location>
        <begin position="358"/>
        <end position="370"/>
    </location>
</feature>
<keyword evidence="2" id="KW-0472">Membrane</keyword>
<dbReference type="GeneID" id="68104081"/>